<dbReference type="Gene3D" id="3.40.50.300">
    <property type="entry name" value="P-loop containing nucleotide triphosphate hydrolases"/>
    <property type="match status" value="1"/>
</dbReference>
<dbReference type="Proteomes" id="UP000663832">
    <property type="component" value="Unassembled WGS sequence"/>
</dbReference>
<keyword evidence="2" id="KW-1185">Reference proteome</keyword>
<dbReference type="EMBL" id="CAJNOM010000030">
    <property type="protein sequence ID" value="CAF0856799.1"/>
    <property type="molecule type" value="Genomic_DNA"/>
</dbReference>
<dbReference type="SUPFAM" id="SSF52540">
    <property type="entry name" value="P-loop containing nucleoside triphosphate hydrolases"/>
    <property type="match status" value="1"/>
</dbReference>
<evidence type="ECO:0000313" key="2">
    <source>
        <dbReference type="Proteomes" id="UP000663832"/>
    </source>
</evidence>
<reference evidence="1" key="1">
    <citation type="submission" date="2021-02" db="EMBL/GenBank/DDBJ databases">
        <authorList>
            <person name="Nowell W R."/>
        </authorList>
    </citation>
    <scope>NUCLEOTIDE SEQUENCE</scope>
</reference>
<gene>
    <name evidence="1" type="ORF">QVE165_LOCUS7145</name>
</gene>
<proteinExistence type="predicted"/>
<sequence>MAHDRNDPVFAGNFLHETEQINVLLVGKLQPRKSAVLRALEHSRCQTLESDSAETRESGGCRITLYVKVDEKFYQVNIIDTADFGEVTKKNVTHERDDKVLLDLVQLCVKSSVTTLNCICFISDTVQTHQHDIDEFRQWMEFIGTEFSENSIMILPHADHSSKHSAKEFDPDIAEHEKNQNVYNFCKLGVLYHEISDFDELETHADKNNMYSATMTINLEKMALLQQQLVKVFVLTIGKQKVIGKLNKILNAAELEAQRQRAEPASELQTAIQLGYVWLEKDHELTQEKSVSKPNQS</sequence>
<name>A0A813WPT6_9BILA</name>
<organism evidence="1 2">
    <name type="scientific">Adineta steineri</name>
    <dbReference type="NCBI Taxonomy" id="433720"/>
    <lineage>
        <taxon>Eukaryota</taxon>
        <taxon>Metazoa</taxon>
        <taxon>Spiralia</taxon>
        <taxon>Gnathifera</taxon>
        <taxon>Rotifera</taxon>
        <taxon>Eurotatoria</taxon>
        <taxon>Bdelloidea</taxon>
        <taxon>Adinetida</taxon>
        <taxon>Adinetidae</taxon>
        <taxon>Adineta</taxon>
    </lineage>
</organism>
<dbReference type="AlphaFoldDB" id="A0A813WPT6"/>
<protein>
    <recommendedName>
        <fullName evidence="3">AIG1-like protein</fullName>
    </recommendedName>
</protein>
<evidence type="ECO:0000313" key="1">
    <source>
        <dbReference type="EMBL" id="CAF0856799.1"/>
    </source>
</evidence>
<dbReference type="OrthoDB" id="8954335at2759"/>
<accession>A0A813WPT6</accession>
<evidence type="ECO:0008006" key="3">
    <source>
        <dbReference type="Google" id="ProtNLM"/>
    </source>
</evidence>
<comment type="caution">
    <text evidence="1">The sequence shown here is derived from an EMBL/GenBank/DDBJ whole genome shotgun (WGS) entry which is preliminary data.</text>
</comment>
<dbReference type="InterPro" id="IPR027417">
    <property type="entry name" value="P-loop_NTPase"/>
</dbReference>